<evidence type="ECO:0000256" key="2">
    <source>
        <dbReference type="ARBA" id="ARBA00022694"/>
    </source>
</evidence>
<evidence type="ECO:0000256" key="6">
    <source>
        <dbReference type="ARBA" id="ARBA00022884"/>
    </source>
</evidence>
<dbReference type="GO" id="GO:0001682">
    <property type="term" value="P:tRNA 5'-leader removal"/>
    <property type="evidence" value="ECO:0007669"/>
    <property type="project" value="UniProtKB-UniRule"/>
</dbReference>
<keyword evidence="5 7" id="KW-0378">Hydrolase</keyword>
<evidence type="ECO:0000256" key="8">
    <source>
        <dbReference type="NCBIfam" id="TIGR00188"/>
    </source>
</evidence>
<dbReference type="InterPro" id="IPR014721">
    <property type="entry name" value="Ribsml_uS5_D2-typ_fold_subgr"/>
</dbReference>
<keyword evidence="3 7" id="KW-0540">Nuclease</keyword>
<evidence type="ECO:0000256" key="1">
    <source>
        <dbReference type="ARBA" id="ARBA00002663"/>
    </source>
</evidence>
<comment type="subunit">
    <text evidence="7">Consists of a catalytic RNA component (M1 or rnpB) and a protein subunit.</text>
</comment>
<dbReference type="EC" id="3.1.26.5" evidence="7 8"/>
<keyword evidence="4 7" id="KW-0255">Endonuclease</keyword>
<dbReference type="SUPFAM" id="SSF54211">
    <property type="entry name" value="Ribosomal protein S5 domain 2-like"/>
    <property type="match status" value="1"/>
</dbReference>
<dbReference type="PANTHER" id="PTHR33992:SF1">
    <property type="entry name" value="RIBONUCLEASE P PROTEIN COMPONENT"/>
    <property type="match status" value="1"/>
</dbReference>
<dbReference type="GO" id="GO:0004526">
    <property type="term" value="F:ribonuclease P activity"/>
    <property type="evidence" value="ECO:0007669"/>
    <property type="project" value="UniProtKB-UniRule"/>
</dbReference>
<keyword evidence="2 7" id="KW-0819">tRNA processing</keyword>
<sequence>MLPKINRLTKKKDFDAVFKRGETIKNDFLVCKSMGNHLPEGRFGFIVSKKVSSKATQRNKIKRRLRDAAFYELKNLKKPADVVIIALPQINKKEFLEIQAAIAKFFKKI</sequence>
<evidence type="ECO:0000256" key="3">
    <source>
        <dbReference type="ARBA" id="ARBA00022722"/>
    </source>
</evidence>
<dbReference type="EMBL" id="MHOO01000011">
    <property type="protein sequence ID" value="OGZ63731.1"/>
    <property type="molecule type" value="Genomic_DNA"/>
</dbReference>
<evidence type="ECO:0000256" key="5">
    <source>
        <dbReference type="ARBA" id="ARBA00022801"/>
    </source>
</evidence>
<dbReference type="Gene3D" id="3.30.230.10">
    <property type="match status" value="1"/>
</dbReference>
<comment type="function">
    <text evidence="1 7">RNaseP catalyzes the removal of the 5'-leader sequence from pre-tRNA to produce the mature 5'-terminus. It can also cleave other RNA substrates such as 4.5S RNA. The protein component plays an auxiliary but essential role in vivo by binding to the 5'-leader sequence and broadening the substrate specificity of the ribozyme.</text>
</comment>
<comment type="catalytic activity">
    <reaction evidence="7">
        <text>Endonucleolytic cleavage of RNA, removing 5'-extranucleotides from tRNA precursor.</text>
        <dbReference type="EC" id="3.1.26.5"/>
    </reaction>
</comment>
<dbReference type="InterPro" id="IPR020568">
    <property type="entry name" value="Ribosomal_Su5_D2-typ_SF"/>
</dbReference>
<dbReference type="HAMAP" id="MF_00227">
    <property type="entry name" value="RNase_P"/>
    <property type="match status" value="1"/>
</dbReference>
<dbReference type="InterPro" id="IPR000100">
    <property type="entry name" value="RNase_P"/>
</dbReference>
<accession>A0A1G2HNC2</accession>
<dbReference type="GO" id="GO:0000049">
    <property type="term" value="F:tRNA binding"/>
    <property type="evidence" value="ECO:0007669"/>
    <property type="project" value="UniProtKB-UniRule"/>
</dbReference>
<dbReference type="PANTHER" id="PTHR33992">
    <property type="entry name" value="RIBONUCLEASE P PROTEIN COMPONENT"/>
    <property type="match status" value="1"/>
</dbReference>
<dbReference type="GO" id="GO:0030677">
    <property type="term" value="C:ribonuclease P complex"/>
    <property type="evidence" value="ECO:0007669"/>
    <property type="project" value="TreeGrafter"/>
</dbReference>
<comment type="caution">
    <text evidence="9">The sequence shown here is derived from an EMBL/GenBank/DDBJ whole genome shotgun (WGS) entry which is preliminary data.</text>
</comment>
<dbReference type="Proteomes" id="UP000176855">
    <property type="component" value="Unassembled WGS sequence"/>
</dbReference>
<comment type="similarity">
    <text evidence="7">Belongs to the RnpA family.</text>
</comment>
<dbReference type="InterPro" id="IPR020539">
    <property type="entry name" value="RNase_P_CS"/>
</dbReference>
<protein>
    <recommendedName>
        <fullName evidence="7 8">Ribonuclease P protein component</fullName>
        <shortName evidence="7">RNase P protein</shortName>
        <shortName evidence="7">RNaseP protein</shortName>
        <ecNumber evidence="7 8">3.1.26.5</ecNumber>
    </recommendedName>
    <alternativeName>
        <fullName evidence="7">Protein C5</fullName>
    </alternativeName>
</protein>
<gene>
    <name evidence="7" type="primary">rnpA</name>
    <name evidence="9" type="ORF">A2730_00360</name>
</gene>
<dbReference type="GO" id="GO:0042781">
    <property type="term" value="F:3'-tRNA processing endoribonuclease activity"/>
    <property type="evidence" value="ECO:0007669"/>
    <property type="project" value="TreeGrafter"/>
</dbReference>
<dbReference type="NCBIfam" id="TIGR00188">
    <property type="entry name" value="rnpA"/>
    <property type="match status" value="1"/>
</dbReference>
<reference evidence="9 10" key="1">
    <citation type="journal article" date="2016" name="Nat. Commun.">
        <title>Thousands of microbial genomes shed light on interconnected biogeochemical processes in an aquifer system.</title>
        <authorList>
            <person name="Anantharaman K."/>
            <person name="Brown C.T."/>
            <person name="Hug L.A."/>
            <person name="Sharon I."/>
            <person name="Castelle C.J."/>
            <person name="Probst A.J."/>
            <person name="Thomas B.C."/>
            <person name="Singh A."/>
            <person name="Wilkins M.J."/>
            <person name="Karaoz U."/>
            <person name="Brodie E.L."/>
            <person name="Williams K.H."/>
            <person name="Hubbard S.S."/>
            <person name="Banfield J.F."/>
        </authorList>
    </citation>
    <scope>NUCLEOTIDE SEQUENCE [LARGE SCALE GENOMIC DNA]</scope>
</reference>
<organism evidence="9 10">
    <name type="scientific">Candidatus Staskawiczbacteria bacterium RIFCSPHIGHO2_01_FULL_39_25</name>
    <dbReference type="NCBI Taxonomy" id="1802202"/>
    <lineage>
        <taxon>Bacteria</taxon>
        <taxon>Candidatus Staskawicziibacteriota</taxon>
    </lineage>
</organism>
<dbReference type="STRING" id="1802202.A2730_00360"/>
<proteinExistence type="inferred from homology"/>
<dbReference type="PROSITE" id="PS00648">
    <property type="entry name" value="RIBONUCLEASE_P"/>
    <property type="match status" value="1"/>
</dbReference>
<name>A0A1G2HNC2_9BACT</name>
<evidence type="ECO:0000256" key="7">
    <source>
        <dbReference type="HAMAP-Rule" id="MF_00227"/>
    </source>
</evidence>
<evidence type="ECO:0000256" key="4">
    <source>
        <dbReference type="ARBA" id="ARBA00022759"/>
    </source>
</evidence>
<keyword evidence="6 7" id="KW-0694">RNA-binding</keyword>
<evidence type="ECO:0000313" key="10">
    <source>
        <dbReference type="Proteomes" id="UP000176855"/>
    </source>
</evidence>
<dbReference type="Pfam" id="PF00825">
    <property type="entry name" value="Ribonuclease_P"/>
    <property type="match status" value="1"/>
</dbReference>
<evidence type="ECO:0000313" key="9">
    <source>
        <dbReference type="EMBL" id="OGZ63731.1"/>
    </source>
</evidence>
<dbReference type="AlphaFoldDB" id="A0A1G2HNC2"/>